<evidence type="ECO:0000313" key="1">
    <source>
        <dbReference type="EMBL" id="WAQ98535.1"/>
    </source>
</evidence>
<dbReference type="Proteomes" id="UP001164746">
    <property type="component" value="Chromosome 3"/>
</dbReference>
<organism evidence="1 2">
    <name type="scientific">Mya arenaria</name>
    <name type="common">Soft-shell clam</name>
    <dbReference type="NCBI Taxonomy" id="6604"/>
    <lineage>
        <taxon>Eukaryota</taxon>
        <taxon>Metazoa</taxon>
        <taxon>Spiralia</taxon>
        <taxon>Lophotrochozoa</taxon>
        <taxon>Mollusca</taxon>
        <taxon>Bivalvia</taxon>
        <taxon>Autobranchia</taxon>
        <taxon>Heteroconchia</taxon>
        <taxon>Euheterodonta</taxon>
        <taxon>Imparidentia</taxon>
        <taxon>Neoheterodontei</taxon>
        <taxon>Myida</taxon>
        <taxon>Myoidea</taxon>
        <taxon>Myidae</taxon>
        <taxon>Mya</taxon>
    </lineage>
</organism>
<feature type="non-terminal residue" evidence="1">
    <location>
        <position position="1"/>
    </location>
</feature>
<name>A0ABY7DPB8_MYAAR</name>
<keyword evidence="2" id="KW-1185">Reference proteome</keyword>
<feature type="non-terminal residue" evidence="1">
    <location>
        <position position="105"/>
    </location>
</feature>
<sequence>HSLQSNGLQVSITNALLGTDIVIPGNILVVGLDQHLNPPRLARNINITTISRTQKYMALCEVKLFETGCPHGTYGDKCAGTCGHCRDNAPCDYILGSCKLGCEKG</sequence>
<gene>
    <name evidence="1" type="ORF">MAR_022908</name>
</gene>
<accession>A0ABY7DPB8</accession>
<reference evidence="1" key="1">
    <citation type="submission" date="2022-11" db="EMBL/GenBank/DDBJ databases">
        <title>Centuries of genome instability and evolution in soft-shell clam transmissible cancer (bioRxiv).</title>
        <authorList>
            <person name="Hart S.F.M."/>
            <person name="Yonemitsu M.A."/>
            <person name="Giersch R.M."/>
            <person name="Beal B.F."/>
            <person name="Arriagada G."/>
            <person name="Davis B.W."/>
            <person name="Ostrander E.A."/>
            <person name="Goff S.P."/>
            <person name="Metzger M.J."/>
        </authorList>
    </citation>
    <scope>NUCLEOTIDE SEQUENCE</scope>
    <source>
        <strain evidence="1">MELC-2E11</strain>
        <tissue evidence="1">Siphon/mantle</tissue>
    </source>
</reference>
<dbReference type="EMBL" id="CP111014">
    <property type="protein sequence ID" value="WAQ98535.1"/>
    <property type="molecule type" value="Genomic_DNA"/>
</dbReference>
<evidence type="ECO:0000313" key="2">
    <source>
        <dbReference type="Proteomes" id="UP001164746"/>
    </source>
</evidence>
<proteinExistence type="predicted"/>
<protein>
    <submittedName>
        <fullName evidence="1">Uncharacterized protein</fullName>
    </submittedName>
</protein>